<proteinExistence type="predicted"/>
<accession>A0AB34IVR1</accession>
<evidence type="ECO:0000313" key="1">
    <source>
        <dbReference type="EMBL" id="KAL1507294.1"/>
    </source>
</evidence>
<dbReference type="AlphaFoldDB" id="A0AB34IVR1"/>
<name>A0AB34IVR1_PRYPA</name>
<protein>
    <submittedName>
        <fullName evidence="1">Uncharacterized protein</fullName>
    </submittedName>
</protein>
<dbReference type="Proteomes" id="UP001515480">
    <property type="component" value="Unassembled WGS sequence"/>
</dbReference>
<evidence type="ECO:0000313" key="2">
    <source>
        <dbReference type="Proteomes" id="UP001515480"/>
    </source>
</evidence>
<reference evidence="1 2" key="1">
    <citation type="journal article" date="2024" name="Science">
        <title>Giant polyketide synthase enzymes in the biosynthesis of giant marine polyether toxins.</title>
        <authorList>
            <person name="Fallon T.R."/>
            <person name="Shende V.V."/>
            <person name="Wierzbicki I.H."/>
            <person name="Pendleton A.L."/>
            <person name="Watervoot N.F."/>
            <person name="Auber R.P."/>
            <person name="Gonzalez D.J."/>
            <person name="Wisecaver J.H."/>
            <person name="Moore B.S."/>
        </authorList>
    </citation>
    <scope>NUCLEOTIDE SEQUENCE [LARGE SCALE GENOMIC DNA]</scope>
    <source>
        <strain evidence="1 2">12B1</strain>
    </source>
</reference>
<gene>
    <name evidence="1" type="ORF">AB1Y20_008140</name>
</gene>
<sequence>MHFHHSGGPYAPAPRQMMLFWFGPAFQGARRSAYESLRATVGVPLHLVTAENIHQYTLPEHPLHPAFEYLSPVHKSDYLFSYFSHHVGGAFHDVKVPFGNWSSWFDVINADHKIWLLGTRLKHRDGVACQEPMAADDPECLALRRTRGENASHWRPVFPEFPTAYINGVFDPFDGTRGACCERVRNNWQHTIDCQQHIARPRTPLTADWLRLAHAALDLKLNALKTHSYPRPRCCMNHENGYPINWAELKGNTLFPMEVKYMKHVNGSMPQKPSAMYRASAEEHF</sequence>
<keyword evidence="2" id="KW-1185">Reference proteome</keyword>
<dbReference type="EMBL" id="JBGBPQ010000018">
    <property type="protein sequence ID" value="KAL1507294.1"/>
    <property type="molecule type" value="Genomic_DNA"/>
</dbReference>
<comment type="caution">
    <text evidence="1">The sequence shown here is derived from an EMBL/GenBank/DDBJ whole genome shotgun (WGS) entry which is preliminary data.</text>
</comment>
<organism evidence="1 2">
    <name type="scientific">Prymnesium parvum</name>
    <name type="common">Toxic golden alga</name>
    <dbReference type="NCBI Taxonomy" id="97485"/>
    <lineage>
        <taxon>Eukaryota</taxon>
        <taxon>Haptista</taxon>
        <taxon>Haptophyta</taxon>
        <taxon>Prymnesiophyceae</taxon>
        <taxon>Prymnesiales</taxon>
        <taxon>Prymnesiaceae</taxon>
        <taxon>Prymnesium</taxon>
    </lineage>
</organism>